<dbReference type="GO" id="GO:0006261">
    <property type="term" value="P:DNA-templated DNA replication"/>
    <property type="evidence" value="ECO:0007669"/>
    <property type="project" value="TreeGrafter"/>
</dbReference>
<evidence type="ECO:0000256" key="6">
    <source>
        <dbReference type="ARBA" id="ARBA00022932"/>
    </source>
</evidence>
<accession>H8KUL5</accession>
<evidence type="ECO:0000256" key="7">
    <source>
        <dbReference type="ARBA" id="ARBA00034754"/>
    </source>
</evidence>
<keyword evidence="3" id="KW-0808">Transferase</keyword>
<dbReference type="PANTHER" id="PTHR34388">
    <property type="entry name" value="DNA POLYMERASE III SUBUNIT DELTA"/>
    <property type="match status" value="1"/>
</dbReference>
<comment type="similarity">
    <text evidence="7">Belongs to the DNA polymerase HolA subunit family.</text>
</comment>
<feature type="domain" description="DNA polymerase III delta N-terminal" evidence="9">
    <location>
        <begin position="19"/>
        <end position="141"/>
    </location>
</feature>
<dbReference type="InterPro" id="IPR010372">
    <property type="entry name" value="DNA_pol3_delta_N"/>
</dbReference>
<dbReference type="InterPro" id="IPR048466">
    <property type="entry name" value="DNA_pol3_delta-like_C"/>
</dbReference>
<reference evidence="11" key="1">
    <citation type="submission" date="2012-02" db="EMBL/GenBank/DDBJ databases">
        <title>The complete genome of Solitalea canadensis DSM 3403.</title>
        <authorList>
            <consortium name="US DOE Joint Genome Institute (JGI-PGF)"/>
            <person name="Lucas S."/>
            <person name="Copeland A."/>
            <person name="Lapidus A."/>
            <person name="Glavina del Rio T."/>
            <person name="Dalin E."/>
            <person name="Tice H."/>
            <person name="Bruce D."/>
            <person name="Goodwin L."/>
            <person name="Pitluck S."/>
            <person name="Peters L."/>
            <person name="Ovchinnikova G."/>
            <person name="Lu M."/>
            <person name="Kyrpides N."/>
            <person name="Mavromatis K."/>
            <person name="Ivanova N."/>
            <person name="Brettin T."/>
            <person name="Detter J.C."/>
            <person name="Han C."/>
            <person name="Larimer F."/>
            <person name="Land M."/>
            <person name="Hauser L."/>
            <person name="Markowitz V."/>
            <person name="Cheng J.-F."/>
            <person name="Hugenholtz P."/>
            <person name="Woyke T."/>
            <person name="Wu D."/>
            <person name="Spring S."/>
            <person name="Schroeder M."/>
            <person name="Kopitz M."/>
            <person name="Brambilla E."/>
            <person name="Klenk H.-P."/>
            <person name="Eisen J.A."/>
        </authorList>
    </citation>
    <scope>NUCLEOTIDE SEQUENCE</scope>
    <source>
        <strain evidence="11">DSM 3403</strain>
    </source>
</reference>
<dbReference type="Gene3D" id="3.40.50.300">
    <property type="entry name" value="P-loop containing nucleotide triphosphate hydrolases"/>
    <property type="match status" value="1"/>
</dbReference>
<dbReference type="EC" id="2.7.7.7" evidence="1"/>
<dbReference type="KEGG" id="scn:Solca_2398"/>
<evidence type="ECO:0000256" key="1">
    <source>
        <dbReference type="ARBA" id="ARBA00012417"/>
    </source>
</evidence>
<evidence type="ECO:0000259" key="10">
    <source>
        <dbReference type="Pfam" id="PF21694"/>
    </source>
</evidence>
<evidence type="ECO:0000256" key="5">
    <source>
        <dbReference type="ARBA" id="ARBA00022705"/>
    </source>
</evidence>
<dbReference type="GO" id="GO:0009360">
    <property type="term" value="C:DNA polymerase III complex"/>
    <property type="evidence" value="ECO:0007669"/>
    <property type="project" value="InterPro"/>
</dbReference>
<dbReference type="HOGENOM" id="CLU_044694_3_0_10"/>
<dbReference type="Proteomes" id="UP000007590">
    <property type="component" value="Chromosome"/>
</dbReference>
<evidence type="ECO:0000256" key="4">
    <source>
        <dbReference type="ARBA" id="ARBA00022695"/>
    </source>
</evidence>
<keyword evidence="6" id="KW-0239">DNA-directed DNA polymerase</keyword>
<dbReference type="GO" id="GO:0003887">
    <property type="term" value="F:DNA-directed DNA polymerase activity"/>
    <property type="evidence" value="ECO:0007669"/>
    <property type="project" value="UniProtKB-KW"/>
</dbReference>
<organism evidence="11 12">
    <name type="scientific">Solitalea canadensis (strain ATCC 29591 / DSM 3403 / JCM 21819 / LMG 8368 / NBRC 15130 / NCIMB 12057 / USAM 9D)</name>
    <name type="common">Flexibacter canadensis</name>
    <dbReference type="NCBI Taxonomy" id="929556"/>
    <lineage>
        <taxon>Bacteria</taxon>
        <taxon>Pseudomonadati</taxon>
        <taxon>Bacteroidota</taxon>
        <taxon>Sphingobacteriia</taxon>
        <taxon>Sphingobacteriales</taxon>
        <taxon>Sphingobacteriaceae</taxon>
        <taxon>Solitalea</taxon>
    </lineage>
</organism>
<evidence type="ECO:0000313" key="11">
    <source>
        <dbReference type="EMBL" id="AFD07439.1"/>
    </source>
</evidence>
<dbReference type="InterPro" id="IPR008921">
    <property type="entry name" value="DNA_pol3_clamp-load_cplx_C"/>
</dbReference>
<evidence type="ECO:0000256" key="3">
    <source>
        <dbReference type="ARBA" id="ARBA00022679"/>
    </source>
</evidence>
<dbReference type="Pfam" id="PF06144">
    <property type="entry name" value="DNA_pol3_delta"/>
    <property type="match status" value="1"/>
</dbReference>
<protein>
    <recommendedName>
        <fullName evidence="2">DNA polymerase III subunit delta</fullName>
        <ecNumber evidence="1">2.7.7.7</ecNumber>
    </recommendedName>
</protein>
<dbReference type="GO" id="GO:0003677">
    <property type="term" value="F:DNA binding"/>
    <property type="evidence" value="ECO:0007669"/>
    <property type="project" value="InterPro"/>
</dbReference>
<keyword evidence="12" id="KW-1185">Reference proteome</keyword>
<dbReference type="Gene3D" id="1.10.8.60">
    <property type="match status" value="1"/>
</dbReference>
<dbReference type="EMBL" id="CP003349">
    <property type="protein sequence ID" value="AFD07439.1"/>
    <property type="molecule type" value="Genomic_DNA"/>
</dbReference>
<evidence type="ECO:0000256" key="2">
    <source>
        <dbReference type="ARBA" id="ARBA00017703"/>
    </source>
</evidence>
<evidence type="ECO:0000256" key="8">
    <source>
        <dbReference type="ARBA" id="ARBA00049244"/>
    </source>
</evidence>
<dbReference type="eggNOG" id="COG1466">
    <property type="taxonomic scope" value="Bacteria"/>
</dbReference>
<dbReference type="InterPro" id="IPR005790">
    <property type="entry name" value="DNA_polIII_delta"/>
</dbReference>
<name>H8KUL5_SOLCM</name>
<evidence type="ECO:0000259" key="9">
    <source>
        <dbReference type="Pfam" id="PF06144"/>
    </source>
</evidence>
<dbReference type="Gene3D" id="1.20.272.10">
    <property type="match status" value="1"/>
</dbReference>
<dbReference type="InterPro" id="IPR027417">
    <property type="entry name" value="P-loop_NTPase"/>
</dbReference>
<dbReference type="SUPFAM" id="SSF48019">
    <property type="entry name" value="post-AAA+ oligomerization domain-like"/>
    <property type="match status" value="1"/>
</dbReference>
<proteinExistence type="inferred from homology"/>
<dbReference type="OrthoDB" id="1172326at2"/>
<dbReference type="STRING" id="929556.Solca_2398"/>
<dbReference type="Pfam" id="PF21694">
    <property type="entry name" value="DNA_pol3_delta_C"/>
    <property type="match status" value="1"/>
</dbReference>
<dbReference type="SUPFAM" id="SSF52540">
    <property type="entry name" value="P-loop containing nucleoside triphosphate hydrolases"/>
    <property type="match status" value="1"/>
</dbReference>
<gene>
    <name evidence="11" type="ordered locus">Solca_2398</name>
</gene>
<sequence length="341" mass="38774">MTASEIIKELKAKKYRPIYFLHGEEEYYIDLIGNYIENNVLSEAEKGFNQTVLYGKDTDIITILNNAKRYPMMSEHQVVIVKEAQNIKFGKDKGDKDQDPFAAYIENPLRSTVLVFCYKHGKIDGRLKMFKNIEKNGILFESKKLYDNQVPGWITEHVQEQGVRISPQATALLAEYLGNDLLKISNELEKLMINISKGTEIGTKEIEENIGISKEYNVFEFQNALGKRDVLKANRIVNYFAANKKENPAVVVFATLAGYFSKIFVYHCLKDKSKPAVASALGVNPFFVGDYEIAARNYPQGKTMQIISLLRQYDLKSKGVGSTGNTEEGELMKELVWKILH</sequence>
<dbReference type="PANTHER" id="PTHR34388:SF1">
    <property type="entry name" value="DNA POLYMERASE III SUBUNIT DELTA"/>
    <property type="match status" value="1"/>
</dbReference>
<feature type="domain" description="DNA polymerase III delta subunit-like C-terminal" evidence="10">
    <location>
        <begin position="215"/>
        <end position="318"/>
    </location>
</feature>
<dbReference type="RefSeq" id="WP_014680666.1">
    <property type="nucleotide sequence ID" value="NC_017770.1"/>
</dbReference>
<dbReference type="AlphaFoldDB" id="H8KUL5"/>
<dbReference type="NCBIfam" id="TIGR01128">
    <property type="entry name" value="holA"/>
    <property type="match status" value="1"/>
</dbReference>
<evidence type="ECO:0000313" key="12">
    <source>
        <dbReference type="Proteomes" id="UP000007590"/>
    </source>
</evidence>
<keyword evidence="4" id="KW-0548">Nucleotidyltransferase</keyword>
<comment type="catalytic activity">
    <reaction evidence="8">
        <text>DNA(n) + a 2'-deoxyribonucleoside 5'-triphosphate = DNA(n+1) + diphosphate</text>
        <dbReference type="Rhea" id="RHEA:22508"/>
        <dbReference type="Rhea" id="RHEA-COMP:17339"/>
        <dbReference type="Rhea" id="RHEA-COMP:17340"/>
        <dbReference type="ChEBI" id="CHEBI:33019"/>
        <dbReference type="ChEBI" id="CHEBI:61560"/>
        <dbReference type="ChEBI" id="CHEBI:173112"/>
        <dbReference type="EC" id="2.7.7.7"/>
    </reaction>
</comment>
<keyword evidence="5" id="KW-0235">DNA replication</keyword>